<evidence type="ECO:0000313" key="1">
    <source>
        <dbReference type="EMBL" id="RLN51036.1"/>
    </source>
</evidence>
<comment type="caution">
    <text evidence="1">The sequence shown here is derived from an EMBL/GenBank/DDBJ whole genome shotgun (WGS) entry which is preliminary data.</text>
</comment>
<dbReference type="InterPro" id="IPR052727">
    <property type="entry name" value="Rab4/Rab5_effector"/>
</dbReference>
<gene>
    <name evidence="1" type="ORF">BBP00_00009959</name>
</gene>
<evidence type="ECO:0000313" key="2">
    <source>
        <dbReference type="Proteomes" id="UP000277300"/>
    </source>
</evidence>
<dbReference type="PANTHER" id="PTHR13510:SF44">
    <property type="entry name" value="RABENOSYN-5"/>
    <property type="match status" value="1"/>
</dbReference>
<dbReference type="AlphaFoldDB" id="A0A3F2RB41"/>
<reference evidence="1 2" key="1">
    <citation type="submission" date="2018-07" db="EMBL/GenBank/DDBJ databases">
        <title>Genome sequencing of oomycete isolates from Chile give support for New Zealand origin for Phytophthora kernoviae and make available the first Nothophytophthora sp. genome.</title>
        <authorList>
            <person name="Studholme D.J."/>
            <person name="Sanfuentes E."/>
            <person name="Panda P."/>
            <person name="Hill R."/>
            <person name="Sambles C."/>
            <person name="Grant M."/>
            <person name="Williams N.M."/>
            <person name="Mcdougal R.L."/>
        </authorList>
    </citation>
    <scope>NUCLEOTIDE SEQUENCE [LARGE SCALE GENOMIC DNA]</scope>
    <source>
        <strain evidence="1">Chile6</strain>
    </source>
</reference>
<evidence type="ECO:0008006" key="3">
    <source>
        <dbReference type="Google" id="ProtNLM"/>
    </source>
</evidence>
<dbReference type="PANTHER" id="PTHR13510">
    <property type="entry name" value="FYVE-FINGER-CONTAINING RAB5 EFFECTOR PROTEIN RABENOSYN-5-RELATED"/>
    <property type="match status" value="1"/>
</dbReference>
<dbReference type="EMBL" id="MBDO02001033">
    <property type="protein sequence ID" value="RLN51036.1"/>
    <property type="molecule type" value="Genomic_DNA"/>
</dbReference>
<protein>
    <recommendedName>
        <fullName evidence="3">START domain-containing protein</fullName>
    </recommendedName>
</protein>
<dbReference type="Proteomes" id="UP000277300">
    <property type="component" value="Unassembled WGS sequence"/>
</dbReference>
<organism evidence="1 2">
    <name type="scientific">Phytophthora kernoviae</name>
    <dbReference type="NCBI Taxonomy" id="325452"/>
    <lineage>
        <taxon>Eukaryota</taxon>
        <taxon>Sar</taxon>
        <taxon>Stramenopiles</taxon>
        <taxon>Oomycota</taxon>
        <taxon>Peronosporomycetes</taxon>
        <taxon>Peronosporales</taxon>
        <taxon>Peronosporaceae</taxon>
        <taxon>Phytophthora</taxon>
    </lineage>
</organism>
<name>A0A3F2RB41_9STRA</name>
<accession>A0A3F2RB41</accession>
<proteinExistence type="predicted"/>
<dbReference type="OrthoDB" id="90063at2759"/>
<sequence length="213" mass="23931">MPKTATISKILPALLIPDADQELLRDLATTLVKHNFEQYNTLYVTKDGHPDTRLWVPTRKIEGIRIYRERLNATGETSPSIPSLLLLGSVVGKLDDIMYGVTAPTDEALKIKSSCIRDGVLDSKVLEELEVPDVNEPFHSVTIQWRLYEDRDYVTLDTTGIMETPWGERVGYSVSHSVGFPQFPSFTDLNIVRGNIRQMSATLGLAEERENLT</sequence>